<dbReference type="EMBL" id="CP000472">
    <property type="protein sequence ID" value="ACJ31058.1"/>
    <property type="molecule type" value="Genomic_DNA"/>
</dbReference>
<gene>
    <name evidence="1" type="ordered locus">swp_4413</name>
</gene>
<dbReference type="Proteomes" id="UP000000753">
    <property type="component" value="Chromosome"/>
</dbReference>
<dbReference type="HOGENOM" id="CLU_3188961_0_0_6"/>
<reference evidence="1 2" key="1">
    <citation type="journal article" date="2008" name="PLoS ONE">
        <title>Environmental adaptation: genomic analysis of the piezotolerant and psychrotolerant deep-sea iron reducing bacterium Shewanella piezotolerans WP3.</title>
        <authorList>
            <person name="Wang F."/>
            <person name="Wang J."/>
            <person name="Jian H."/>
            <person name="Zhang B."/>
            <person name="Li S."/>
            <person name="Wang F."/>
            <person name="Zeng X."/>
            <person name="Gao L."/>
            <person name="Bartlett D.H."/>
            <person name="Yu J."/>
            <person name="Hu S."/>
            <person name="Xiao X."/>
        </authorList>
    </citation>
    <scope>NUCLEOTIDE SEQUENCE [LARGE SCALE GENOMIC DNA]</scope>
    <source>
        <strain evidence="2">WP3 / JCM 13877</strain>
    </source>
</reference>
<sequence>MCVDIFANFFLQYTNKMYTLSILFNTLWSIRTLLLNQDEETGDLDD</sequence>
<evidence type="ECO:0000313" key="2">
    <source>
        <dbReference type="Proteomes" id="UP000000753"/>
    </source>
</evidence>
<proteinExistence type="predicted"/>
<keyword evidence="2" id="KW-1185">Reference proteome</keyword>
<dbReference type="KEGG" id="swp:swp_4413"/>
<organism evidence="1 2">
    <name type="scientific">Shewanella piezotolerans (strain WP3 / JCM 13877)</name>
    <dbReference type="NCBI Taxonomy" id="225849"/>
    <lineage>
        <taxon>Bacteria</taxon>
        <taxon>Pseudomonadati</taxon>
        <taxon>Pseudomonadota</taxon>
        <taxon>Gammaproteobacteria</taxon>
        <taxon>Alteromonadales</taxon>
        <taxon>Shewanellaceae</taxon>
        <taxon>Shewanella</taxon>
    </lineage>
</organism>
<dbReference type="AlphaFoldDB" id="B8CTE9"/>
<protein>
    <submittedName>
        <fullName evidence="1">Uncharacterized protein</fullName>
    </submittedName>
</protein>
<evidence type="ECO:0000313" key="1">
    <source>
        <dbReference type="EMBL" id="ACJ31058.1"/>
    </source>
</evidence>
<accession>B8CTE9</accession>
<name>B8CTE9_SHEPW</name>